<evidence type="ECO:0000313" key="2">
    <source>
        <dbReference type="Proteomes" id="UP000798662"/>
    </source>
</evidence>
<reference evidence="1" key="1">
    <citation type="submission" date="2019-11" db="EMBL/GenBank/DDBJ databases">
        <title>Nori genome reveals adaptations in red seaweeds to the harsh intertidal environment.</title>
        <authorList>
            <person name="Wang D."/>
            <person name="Mao Y."/>
        </authorList>
    </citation>
    <scope>NUCLEOTIDE SEQUENCE</scope>
    <source>
        <tissue evidence="1">Gametophyte</tissue>
    </source>
</reference>
<sequence length="411" mass="41889">MGRKGVTAVAATAAAAVVAAIPVGAAVAATLPTAGRAFAPNNLFGRYSRFIETVGDNVPRCPQTVAHFNSGAPQDGGGVVVPPKSYNMDGASCDKELRLSSSEQLSEDNLPADVTANENAVELATALFEKSTGFWLGSAGRTCGKFRWPADTTVMFFEETEPISLLLGAELPPQFKYMFVAGRGFTCAYRAQPKTGPSDGEGTDSDSDGEGSSSDEDGLGDLEPSPSDDDSACFPASARVTLADGTAVGVDVLARGHTVRVGGGAAATSEVFLFSHKVAGGDHPYTRLVTPAGELTASAGHYVYANGALKAAGAVAVGDTLETAAGDAAPVTAVRTVRAAGLYAPHTLHGDVVVDGFRVSTYTTAVAPGVAHALLAPVRAAYRAGVDLLGDSLEGGSRFLAAMAPKGKEAY</sequence>
<keyword evidence="2" id="KW-1185">Reference proteome</keyword>
<dbReference type="Proteomes" id="UP000798662">
    <property type="component" value="Chromosome 1"/>
</dbReference>
<dbReference type="EMBL" id="CM020618">
    <property type="protein sequence ID" value="KAK1857986.1"/>
    <property type="molecule type" value="Genomic_DNA"/>
</dbReference>
<protein>
    <submittedName>
        <fullName evidence="1">Uncharacterized protein</fullName>
    </submittedName>
</protein>
<evidence type="ECO:0000313" key="1">
    <source>
        <dbReference type="EMBL" id="KAK1857986.1"/>
    </source>
</evidence>
<name>A0ACC3BJ73_PYRYE</name>
<proteinExistence type="predicted"/>
<accession>A0ACC3BJ73</accession>
<comment type="caution">
    <text evidence="1">The sequence shown here is derived from an EMBL/GenBank/DDBJ whole genome shotgun (WGS) entry which is preliminary data.</text>
</comment>
<organism evidence="1 2">
    <name type="scientific">Pyropia yezoensis</name>
    <name type="common">Susabi-nori</name>
    <name type="synonym">Porphyra yezoensis</name>
    <dbReference type="NCBI Taxonomy" id="2788"/>
    <lineage>
        <taxon>Eukaryota</taxon>
        <taxon>Rhodophyta</taxon>
        <taxon>Bangiophyceae</taxon>
        <taxon>Bangiales</taxon>
        <taxon>Bangiaceae</taxon>
        <taxon>Pyropia</taxon>
    </lineage>
</organism>
<gene>
    <name evidence="1" type="ORF">I4F81_000600</name>
</gene>